<keyword evidence="1" id="KW-0560">Oxidoreductase</keyword>
<dbReference type="InterPro" id="IPR016162">
    <property type="entry name" value="Ald_DH_N"/>
</dbReference>
<feature type="domain" description="Aldehyde dehydrogenase" evidence="3">
    <location>
        <begin position="8"/>
        <end position="158"/>
    </location>
</feature>
<evidence type="ECO:0000313" key="4">
    <source>
        <dbReference type="EMBL" id="SVD77367.1"/>
    </source>
</evidence>
<dbReference type="PANTHER" id="PTHR43521:SF1">
    <property type="entry name" value="ALPHA-AMINOADIPIC SEMIALDEHYDE DEHYDROGENASE"/>
    <property type="match status" value="1"/>
</dbReference>
<accession>A0A382Y1Z7</accession>
<gene>
    <name evidence="4" type="ORF">METZ01_LOCUS430221</name>
</gene>
<dbReference type="Gene3D" id="3.40.605.10">
    <property type="entry name" value="Aldehyde Dehydrogenase, Chain A, domain 1"/>
    <property type="match status" value="1"/>
</dbReference>
<dbReference type="AlphaFoldDB" id="A0A382Y1Z7"/>
<name>A0A382Y1Z7_9ZZZZ</name>
<dbReference type="GO" id="GO:0004029">
    <property type="term" value="F:aldehyde dehydrogenase (NAD+) activity"/>
    <property type="evidence" value="ECO:0007669"/>
    <property type="project" value="InterPro"/>
</dbReference>
<keyword evidence="2" id="KW-0520">NAD</keyword>
<dbReference type="InterPro" id="IPR044638">
    <property type="entry name" value="ALDH7A1-like"/>
</dbReference>
<dbReference type="SUPFAM" id="SSF53720">
    <property type="entry name" value="ALDH-like"/>
    <property type="match status" value="1"/>
</dbReference>
<evidence type="ECO:0000256" key="2">
    <source>
        <dbReference type="ARBA" id="ARBA00023027"/>
    </source>
</evidence>
<proteinExistence type="predicted"/>
<dbReference type="InterPro" id="IPR015590">
    <property type="entry name" value="Aldehyde_DH_dom"/>
</dbReference>
<organism evidence="4">
    <name type="scientific">marine metagenome</name>
    <dbReference type="NCBI Taxonomy" id="408172"/>
    <lineage>
        <taxon>unclassified sequences</taxon>
        <taxon>metagenomes</taxon>
        <taxon>ecological metagenomes</taxon>
    </lineage>
</organism>
<dbReference type="PANTHER" id="PTHR43521">
    <property type="entry name" value="ALPHA-AMINOADIPIC SEMIALDEHYDE DEHYDROGENASE"/>
    <property type="match status" value="1"/>
</dbReference>
<dbReference type="InterPro" id="IPR016161">
    <property type="entry name" value="Ald_DH/histidinol_DH"/>
</dbReference>
<dbReference type="Pfam" id="PF00171">
    <property type="entry name" value="Aldedh"/>
    <property type="match status" value="1"/>
</dbReference>
<sequence>MAELLKEGYNLLVEKSTDAQKGWLKVPAPKRGELIRIFGNKLREHLQELGKGVTMESKKILVEGIGEVQEVIDMCDFAVGLSRQLYGLTMPSERPDHRLQEMWHPLGVVGVITAFNFPVAPWGWNFCLAIVCGDSVVWKPSPKTMKISYRCKELFDDAVKDFKSKYVESLEIDVKNLLLILEGDK</sequence>
<reference evidence="4" key="1">
    <citation type="submission" date="2018-05" db="EMBL/GenBank/DDBJ databases">
        <authorList>
            <person name="Lanie J.A."/>
            <person name="Ng W.-L."/>
            <person name="Kazmierczak K.M."/>
            <person name="Andrzejewski T.M."/>
            <person name="Davidsen T.M."/>
            <person name="Wayne K.J."/>
            <person name="Tettelin H."/>
            <person name="Glass J.I."/>
            <person name="Rusch D."/>
            <person name="Podicherti R."/>
            <person name="Tsui H.-C.T."/>
            <person name="Winkler M.E."/>
        </authorList>
    </citation>
    <scope>NUCLEOTIDE SEQUENCE</scope>
</reference>
<feature type="non-terminal residue" evidence="4">
    <location>
        <position position="185"/>
    </location>
</feature>
<dbReference type="EMBL" id="UINC01172340">
    <property type="protein sequence ID" value="SVD77367.1"/>
    <property type="molecule type" value="Genomic_DNA"/>
</dbReference>
<evidence type="ECO:0000259" key="3">
    <source>
        <dbReference type="Pfam" id="PF00171"/>
    </source>
</evidence>
<protein>
    <recommendedName>
        <fullName evidence="3">Aldehyde dehydrogenase domain-containing protein</fullName>
    </recommendedName>
</protein>
<evidence type="ECO:0000256" key="1">
    <source>
        <dbReference type="ARBA" id="ARBA00023002"/>
    </source>
</evidence>